<dbReference type="KEGG" id="rul:UC8_51230"/>
<sequence length="263" mass="30101">MPIDCPIEFPRLSTDEMRAIDYLVMGHAFANHKLLGCLCDECVYQPSWAKQLQDAGFCIDREVPVTLTFRDYMKPLFLDMVVDQRVIYEAKTVKELTKAHEAQLLNYLFLTNAARGKLVNFRSSSVESRFVNSSVDHSQRRQFCVDESKYLGPAEFRELVTDLVKDWGTGLDVSLYRQAIVHCLGGEDAVICKLAMQVDGHFVGRQRFCLMDESTAFHLTAFNGKLCEHQETQLRRLLAPSPLLTIVWANIGRSRLTFQNIQR</sequence>
<dbReference type="Pfam" id="PF13366">
    <property type="entry name" value="PDDEXK_3"/>
    <property type="match status" value="1"/>
</dbReference>
<protein>
    <recommendedName>
        <fullName evidence="3">GxxExxY protein</fullName>
    </recommendedName>
</protein>
<evidence type="ECO:0000313" key="2">
    <source>
        <dbReference type="Proteomes" id="UP000325286"/>
    </source>
</evidence>
<reference evidence="1 2" key="1">
    <citation type="submission" date="2019-08" db="EMBL/GenBank/DDBJ databases">
        <title>Deep-cultivation of Planctomycetes and their phenomic and genomic characterization uncovers novel biology.</title>
        <authorList>
            <person name="Wiegand S."/>
            <person name="Jogler M."/>
            <person name="Boedeker C."/>
            <person name="Pinto D."/>
            <person name="Vollmers J."/>
            <person name="Rivas-Marin E."/>
            <person name="Kohn T."/>
            <person name="Peeters S.H."/>
            <person name="Heuer A."/>
            <person name="Rast P."/>
            <person name="Oberbeckmann S."/>
            <person name="Bunk B."/>
            <person name="Jeske O."/>
            <person name="Meyerdierks A."/>
            <person name="Storesund J.E."/>
            <person name="Kallscheuer N."/>
            <person name="Luecker S."/>
            <person name="Lage O.M."/>
            <person name="Pohl T."/>
            <person name="Merkel B.J."/>
            <person name="Hornburger P."/>
            <person name="Mueller R.-W."/>
            <person name="Bruemmer F."/>
            <person name="Labrenz M."/>
            <person name="Spormann A.M."/>
            <person name="Op den Camp H."/>
            <person name="Overmann J."/>
            <person name="Amann R."/>
            <person name="Jetten M.S.M."/>
            <person name="Mascher T."/>
            <person name="Medema M.H."/>
            <person name="Devos D.P."/>
            <person name="Kaster A.-K."/>
            <person name="Ovreas L."/>
            <person name="Rohde M."/>
            <person name="Galperin M.Y."/>
            <person name="Jogler C."/>
        </authorList>
    </citation>
    <scope>NUCLEOTIDE SEQUENCE [LARGE SCALE GENOMIC DNA]</scope>
    <source>
        <strain evidence="1 2">UC8</strain>
    </source>
</reference>
<dbReference type="AlphaFoldDB" id="A0A5B9QYR1"/>
<gene>
    <name evidence="1" type="ORF">UC8_51230</name>
</gene>
<dbReference type="Proteomes" id="UP000325286">
    <property type="component" value="Chromosome"/>
</dbReference>
<organism evidence="1 2">
    <name type="scientific">Roseimaritima ulvae</name>
    <dbReference type="NCBI Taxonomy" id="980254"/>
    <lineage>
        <taxon>Bacteria</taxon>
        <taxon>Pseudomonadati</taxon>
        <taxon>Planctomycetota</taxon>
        <taxon>Planctomycetia</taxon>
        <taxon>Pirellulales</taxon>
        <taxon>Pirellulaceae</taxon>
        <taxon>Roseimaritima</taxon>
    </lineage>
</organism>
<dbReference type="NCBIfam" id="TIGR04256">
    <property type="entry name" value="GxxExxY"/>
    <property type="match status" value="1"/>
</dbReference>
<accession>A0A5B9QYR1</accession>
<proteinExistence type="predicted"/>
<keyword evidence="2" id="KW-1185">Reference proteome</keyword>
<evidence type="ECO:0000313" key="1">
    <source>
        <dbReference type="EMBL" id="QEG43079.1"/>
    </source>
</evidence>
<evidence type="ECO:0008006" key="3">
    <source>
        <dbReference type="Google" id="ProtNLM"/>
    </source>
</evidence>
<dbReference type="OrthoDB" id="274592at2"/>
<dbReference type="EMBL" id="CP042914">
    <property type="protein sequence ID" value="QEG43079.1"/>
    <property type="molecule type" value="Genomic_DNA"/>
</dbReference>
<dbReference type="RefSeq" id="WP_068137578.1">
    <property type="nucleotide sequence ID" value="NZ_CP042914.1"/>
</dbReference>
<name>A0A5B9QYR1_9BACT</name>
<dbReference type="InterPro" id="IPR026350">
    <property type="entry name" value="GxxExxY"/>
</dbReference>